<dbReference type="PANTHER" id="PTHR24120:SF4">
    <property type="entry name" value="GH07239P"/>
    <property type="match status" value="1"/>
</dbReference>
<dbReference type="EMBL" id="VDLU01000001">
    <property type="protein sequence ID" value="TNJ30079.1"/>
    <property type="molecule type" value="Genomic_DNA"/>
</dbReference>
<dbReference type="AlphaFoldDB" id="A0A4Z1TC11"/>
<name>A0A4Z1TC11_GIAMU</name>
<gene>
    <name evidence="1" type="ORF">GMRT_10366</name>
</gene>
<protein>
    <submittedName>
        <fullName evidence="1">Ankyrin repeat protein 1</fullName>
    </submittedName>
</protein>
<sequence>MNLRVTTESVLLIDRYIRCVVERVDCSTLTQSCRNSICMRLQGLRLAHSWASTKYYNITLDGDDICIASSYIGTPLPLLLQQADLERLPLPEEQLLQMIVLMVNTINEIVHDFSTGLLTHVFASPLTLGHFFRDDVGMVRFRLNSAHLVTRLATTDATRPMGLKGSALGIALKPQLFQCIVDLCCPEYAWHSTVTEGGTDSLEAVLQHYITTGRYTQAFVSRLLRLRELFDRENLSLPHLLHTRLFKAEMKNFWAGFGRTSMDSTPLLDAVRAGDLMAALRCLGTFSRMSSRTGKTGLMIASTRGATEPISLLVLLECNMWARDRRCATEFAIESGNLEVLHILAPYEKPYLQRLGMTDLMLHVLGVPTNRSFKELLVDARYQNARGLTALMLATMLREEGYVIALVKHEARLKTYEGETAGTLAYRRGYRRIARLLSMYEEVIDEQGNTQLHRAVLTNDGPGLGAIPMSHVSKALNKDGFTALGLAAQRNYYHIVKALLPFEQGIRCTTTLKTPLFDIQNPTALALAVFNNHPESVNLTKRVEAGASFQPLGVTSLMIAAVCGYDNIVPLLLTREVRLCDLQGNTALMYAVHGGSFVAINKLRKKEAKMQNARGETALMWAARINSLQAVATLLDEEAGLVDKEGKSALVHAVVNGSIDCLQVLLMAEGRQHACRAQECLQEPCTMLPERIKRQITRRLVTFLEAASKERLSPSSSHQIAR</sequence>
<dbReference type="Proteomes" id="UP000315496">
    <property type="component" value="Chromosome 1"/>
</dbReference>
<dbReference type="VEuPathDB" id="GiardiaDB:GMRT_10366"/>
<evidence type="ECO:0000313" key="2">
    <source>
        <dbReference type="Proteomes" id="UP000315496"/>
    </source>
</evidence>
<dbReference type="OrthoDB" id="366390at2759"/>
<dbReference type="SUPFAM" id="SSF48403">
    <property type="entry name" value="Ankyrin repeat"/>
    <property type="match status" value="2"/>
</dbReference>
<accession>A0A4Z1TC11</accession>
<dbReference type="SMART" id="SM00248">
    <property type="entry name" value="ANK"/>
    <property type="match status" value="7"/>
</dbReference>
<evidence type="ECO:0000313" key="1">
    <source>
        <dbReference type="EMBL" id="TNJ30079.1"/>
    </source>
</evidence>
<reference evidence="1 2" key="1">
    <citation type="submission" date="2019-05" db="EMBL/GenBank/DDBJ databases">
        <title>The compact genome of Giardia muris reveals important steps in the evolution of intestinal protozoan parasites.</title>
        <authorList>
            <person name="Xu F."/>
            <person name="Jimenez-Gonzalez A."/>
            <person name="Einarsson E."/>
            <person name="Astvaldsson A."/>
            <person name="Peirasmaki D."/>
            <person name="Eckmann L."/>
            <person name="Andersson J.O."/>
            <person name="Svard S.G."/>
            <person name="Jerlstrom-Hultqvist J."/>
        </authorList>
    </citation>
    <scope>NUCLEOTIDE SEQUENCE [LARGE SCALE GENOMIC DNA]</scope>
    <source>
        <strain evidence="1 2">Roberts-Thomson</strain>
    </source>
</reference>
<dbReference type="Gene3D" id="1.25.40.20">
    <property type="entry name" value="Ankyrin repeat-containing domain"/>
    <property type="match status" value="2"/>
</dbReference>
<organism evidence="1 2">
    <name type="scientific">Giardia muris</name>
    <dbReference type="NCBI Taxonomy" id="5742"/>
    <lineage>
        <taxon>Eukaryota</taxon>
        <taxon>Metamonada</taxon>
        <taxon>Diplomonadida</taxon>
        <taxon>Hexamitidae</taxon>
        <taxon>Giardiinae</taxon>
        <taxon>Giardia</taxon>
    </lineage>
</organism>
<comment type="caution">
    <text evidence="1">The sequence shown here is derived from an EMBL/GenBank/DDBJ whole genome shotgun (WGS) entry which is preliminary data.</text>
</comment>
<keyword evidence="2" id="KW-1185">Reference proteome</keyword>
<dbReference type="InterPro" id="IPR002110">
    <property type="entry name" value="Ankyrin_rpt"/>
</dbReference>
<proteinExistence type="predicted"/>
<dbReference type="InterPro" id="IPR036770">
    <property type="entry name" value="Ankyrin_rpt-contain_sf"/>
</dbReference>
<dbReference type="Pfam" id="PF12796">
    <property type="entry name" value="Ank_2"/>
    <property type="match status" value="1"/>
</dbReference>
<dbReference type="PANTHER" id="PTHR24120">
    <property type="entry name" value="GH07239P"/>
    <property type="match status" value="1"/>
</dbReference>